<dbReference type="EMBL" id="RQTK01000042">
    <property type="protein sequence ID" value="RUS90022.1"/>
    <property type="molecule type" value="Genomic_DNA"/>
</dbReference>
<name>A0A433U890_ELYCH</name>
<proteinExistence type="predicted"/>
<evidence type="ECO:0000313" key="1">
    <source>
        <dbReference type="EMBL" id="RUS90022.1"/>
    </source>
</evidence>
<dbReference type="AlphaFoldDB" id="A0A433U890"/>
<protein>
    <submittedName>
        <fullName evidence="1">Uncharacterized protein</fullName>
    </submittedName>
</protein>
<comment type="caution">
    <text evidence="1">The sequence shown here is derived from an EMBL/GenBank/DDBJ whole genome shotgun (WGS) entry which is preliminary data.</text>
</comment>
<evidence type="ECO:0000313" key="2">
    <source>
        <dbReference type="Proteomes" id="UP000271974"/>
    </source>
</evidence>
<sequence length="207" mass="22546">MYTGESITMQEEGSWGNGIMSPERGVLDILAARVILTPFMSDVIIFASAKRASPVGLPGHPLRHELQPSYASTESTTDCVESQARVDFRTSHRFPERTYTATGPNTKSDKCRGMSFARLDEYKPFRDRSGACSAYESMELGKHVRALNAAAAAGPKHRFHGGSSLNISGPCSIYGCPGGTRELYMFHAEQAHTASCADCRKNSFQGD</sequence>
<dbReference type="Proteomes" id="UP000271974">
    <property type="component" value="Unassembled WGS sequence"/>
</dbReference>
<organism evidence="1 2">
    <name type="scientific">Elysia chlorotica</name>
    <name type="common">Eastern emerald elysia</name>
    <name type="synonym">Sea slug</name>
    <dbReference type="NCBI Taxonomy" id="188477"/>
    <lineage>
        <taxon>Eukaryota</taxon>
        <taxon>Metazoa</taxon>
        <taxon>Spiralia</taxon>
        <taxon>Lophotrochozoa</taxon>
        <taxon>Mollusca</taxon>
        <taxon>Gastropoda</taxon>
        <taxon>Heterobranchia</taxon>
        <taxon>Euthyneura</taxon>
        <taxon>Panpulmonata</taxon>
        <taxon>Sacoglossa</taxon>
        <taxon>Placobranchoidea</taxon>
        <taxon>Plakobranchidae</taxon>
        <taxon>Elysia</taxon>
    </lineage>
</organism>
<keyword evidence="2" id="KW-1185">Reference proteome</keyword>
<accession>A0A433U890</accession>
<reference evidence="1 2" key="1">
    <citation type="submission" date="2019-01" db="EMBL/GenBank/DDBJ databases">
        <title>A draft genome assembly of the solar-powered sea slug Elysia chlorotica.</title>
        <authorList>
            <person name="Cai H."/>
            <person name="Li Q."/>
            <person name="Fang X."/>
            <person name="Li J."/>
            <person name="Curtis N.E."/>
            <person name="Altenburger A."/>
            <person name="Shibata T."/>
            <person name="Feng M."/>
            <person name="Maeda T."/>
            <person name="Schwartz J.A."/>
            <person name="Shigenobu S."/>
            <person name="Lundholm N."/>
            <person name="Nishiyama T."/>
            <person name="Yang H."/>
            <person name="Hasebe M."/>
            <person name="Li S."/>
            <person name="Pierce S.K."/>
            <person name="Wang J."/>
        </authorList>
    </citation>
    <scope>NUCLEOTIDE SEQUENCE [LARGE SCALE GENOMIC DNA]</scope>
    <source>
        <strain evidence="1">EC2010</strain>
        <tissue evidence="1">Whole organism of an adult</tissue>
    </source>
</reference>
<gene>
    <name evidence="1" type="ORF">EGW08_002209</name>
</gene>